<keyword evidence="1" id="KW-1133">Transmembrane helix</keyword>
<gene>
    <name evidence="2" type="ORF">MM236_04810</name>
</gene>
<dbReference type="Proteomes" id="UP001165488">
    <property type="component" value="Unassembled WGS sequence"/>
</dbReference>
<name>A0ABS9UKZ5_9BACT</name>
<evidence type="ECO:0000313" key="3">
    <source>
        <dbReference type="Proteomes" id="UP001165488"/>
    </source>
</evidence>
<reference evidence="2" key="1">
    <citation type="submission" date="2022-03" db="EMBL/GenBank/DDBJ databases">
        <title>De novo assembled genomes of Belliella spp. (Cyclobacteriaceae) strains.</title>
        <authorList>
            <person name="Szabo A."/>
            <person name="Korponai K."/>
            <person name="Felfoldi T."/>
        </authorList>
    </citation>
    <scope>NUCLEOTIDE SEQUENCE</scope>
    <source>
        <strain evidence="2">DSM 107340</strain>
    </source>
</reference>
<evidence type="ECO:0000313" key="2">
    <source>
        <dbReference type="EMBL" id="MCH7397294.1"/>
    </source>
</evidence>
<organism evidence="2 3">
    <name type="scientific">Belliella calami</name>
    <dbReference type="NCBI Taxonomy" id="2923436"/>
    <lineage>
        <taxon>Bacteria</taxon>
        <taxon>Pseudomonadati</taxon>
        <taxon>Bacteroidota</taxon>
        <taxon>Cytophagia</taxon>
        <taxon>Cytophagales</taxon>
        <taxon>Cyclobacteriaceae</taxon>
        <taxon>Belliella</taxon>
    </lineage>
</organism>
<evidence type="ECO:0000256" key="1">
    <source>
        <dbReference type="SAM" id="Phobius"/>
    </source>
</evidence>
<accession>A0ABS9UKZ5</accession>
<keyword evidence="3" id="KW-1185">Reference proteome</keyword>
<dbReference type="EMBL" id="JAKZGS010000003">
    <property type="protein sequence ID" value="MCH7397294.1"/>
    <property type="molecule type" value="Genomic_DNA"/>
</dbReference>
<dbReference type="RefSeq" id="WP_241273811.1">
    <property type="nucleotide sequence ID" value="NZ_JAKZGS010000003.1"/>
</dbReference>
<feature type="transmembrane region" description="Helical" evidence="1">
    <location>
        <begin position="6"/>
        <end position="25"/>
    </location>
</feature>
<proteinExistence type="predicted"/>
<keyword evidence="1" id="KW-0812">Transmembrane</keyword>
<keyword evidence="1" id="KW-0472">Membrane</keyword>
<protein>
    <submittedName>
        <fullName evidence="2">Uncharacterized protein</fullName>
    </submittedName>
</protein>
<comment type="caution">
    <text evidence="2">The sequence shown here is derived from an EMBL/GenBank/DDBJ whole genome shotgun (WGS) entry which is preliminary data.</text>
</comment>
<sequence length="78" mass="8790">MNSLVIDLVLLGLTYVVLIYFVATLTKARLNQRKNDSRDDGEGGVENYTPPKIDLPPGIVWPHETIVEKHNDKTPVNF</sequence>